<comment type="similarity">
    <text evidence="2 8">Belongs to the lactate permease family.</text>
</comment>
<feature type="transmembrane region" description="Helical" evidence="8">
    <location>
        <begin position="172"/>
        <end position="195"/>
    </location>
</feature>
<name>A0ABP3C895_9MICO</name>
<comment type="function">
    <text evidence="8">Uptake of L-lactate across the membrane. Can also transport D-lactate and glycolate.</text>
</comment>
<accession>A0ABP3C895</accession>
<organism evidence="10 11">
    <name type="scientific">Brevibacterium metallidurans</name>
    <dbReference type="NCBI Taxonomy" id="1482676"/>
    <lineage>
        <taxon>Bacteria</taxon>
        <taxon>Bacillati</taxon>
        <taxon>Actinomycetota</taxon>
        <taxon>Actinomycetes</taxon>
        <taxon>Micrococcales</taxon>
        <taxon>Brevibacteriaceae</taxon>
        <taxon>Brevibacterium</taxon>
    </lineage>
</organism>
<evidence type="ECO:0000256" key="1">
    <source>
        <dbReference type="ARBA" id="ARBA00004651"/>
    </source>
</evidence>
<feature type="transmembrane region" description="Helical" evidence="8">
    <location>
        <begin position="483"/>
        <end position="504"/>
    </location>
</feature>
<comment type="subcellular location">
    <subcellularLocation>
        <location evidence="1 8">Cell membrane</location>
        <topology evidence="1 8">Multi-pass membrane protein</topology>
    </subcellularLocation>
</comment>
<feature type="transmembrane region" description="Helical" evidence="8">
    <location>
        <begin position="30"/>
        <end position="52"/>
    </location>
</feature>
<dbReference type="Pfam" id="PF02652">
    <property type="entry name" value="Lactate_perm"/>
    <property type="match status" value="2"/>
</dbReference>
<comment type="caution">
    <text evidence="10">The sequence shown here is derived from an EMBL/GenBank/DDBJ whole genome shotgun (WGS) entry which is preliminary data.</text>
</comment>
<dbReference type="EMBL" id="BAAAAF010000006">
    <property type="protein sequence ID" value="GAA0035980.1"/>
    <property type="molecule type" value="Genomic_DNA"/>
</dbReference>
<reference evidence="10 11" key="1">
    <citation type="submission" date="2024-01" db="EMBL/GenBank/DDBJ databases">
        <title>Characterization of antibiotic resistant novel bacterial strains and their environmental applications.</title>
        <authorList>
            <person name="Manzoor S."/>
            <person name="Abbas S."/>
            <person name="Arshad M."/>
            <person name="Ahmed I."/>
        </authorList>
    </citation>
    <scope>NUCLEOTIDE SEQUENCE [LARGE SCALE GENOMIC DNA]</scope>
    <source>
        <strain evidence="10 11">NCCP-602</strain>
    </source>
</reference>
<sequence>MFGVLALSPLVLAIVLLAFRTPTWVSATAGLLGSVVCVLAVFPTPLSVFASAAPDYLPLVLEVGLILLFGMLLAAILEVTGAMHALSGWVEATVPSRSLGAALVVFGIVPFAESVTGFGIGVTIGVPILRHLGYSIRHSALLGLLGLIAVPWGALGPGTTVAAALSDLDVDALGLATGWVNAIPVTVVLVAVLLIARPRLLSAVGIAAAAALLWAGILLANVVLGMAPAGIVGSLIVIVGLGLPLSIRSRFRGVDRALGRAVLPYGTLTVGILLAREVLAIAPSPVTAVLASPPFWLAIACVVAVLVAPRPAPGPAASAEGSDLADSPSPPSAPDASEAPRTDDGNGSATSANPSLRQVIGSAARAWVPIGAATAAFMLMGWVMTTSGMSDAIGTLVPAGLLLVTPWLTAAGAVLTGSNTGSNAMFAGTLSSVAEASGASAMTVVAAGNVAGSFAALAAPPRVAMSVQLAGGIGAHPRDGSWVLGRAFAIVTINALAIGLWLQFLA</sequence>
<evidence type="ECO:0000256" key="5">
    <source>
        <dbReference type="ARBA" id="ARBA00022692"/>
    </source>
</evidence>
<feature type="transmembrane region" description="Helical" evidence="8">
    <location>
        <begin position="366"/>
        <end position="384"/>
    </location>
</feature>
<keyword evidence="6 8" id="KW-1133">Transmembrane helix</keyword>
<dbReference type="Proteomes" id="UP001498238">
    <property type="component" value="Unassembled WGS sequence"/>
</dbReference>
<evidence type="ECO:0000256" key="6">
    <source>
        <dbReference type="ARBA" id="ARBA00022989"/>
    </source>
</evidence>
<feature type="transmembrane region" description="Helical" evidence="8">
    <location>
        <begin position="226"/>
        <end position="245"/>
    </location>
</feature>
<dbReference type="PANTHER" id="PTHR30003">
    <property type="entry name" value="L-LACTATE PERMEASE"/>
    <property type="match status" value="1"/>
</dbReference>
<evidence type="ECO:0000256" key="7">
    <source>
        <dbReference type="ARBA" id="ARBA00023136"/>
    </source>
</evidence>
<keyword evidence="11" id="KW-1185">Reference proteome</keyword>
<keyword evidence="5 8" id="KW-0812">Transmembrane</keyword>
<keyword evidence="4 8" id="KW-1003">Cell membrane</keyword>
<evidence type="ECO:0000256" key="4">
    <source>
        <dbReference type="ARBA" id="ARBA00022475"/>
    </source>
</evidence>
<evidence type="ECO:0000256" key="9">
    <source>
        <dbReference type="SAM" id="MobiDB-lite"/>
    </source>
</evidence>
<feature type="transmembrane region" description="Helical" evidence="8">
    <location>
        <begin position="287"/>
        <end position="308"/>
    </location>
</feature>
<evidence type="ECO:0000313" key="10">
    <source>
        <dbReference type="EMBL" id="GAA0035980.1"/>
    </source>
</evidence>
<feature type="transmembrane region" description="Helical" evidence="8">
    <location>
        <begin position="396"/>
        <end position="415"/>
    </location>
</feature>
<feature type="transmembrane region" description="Helical" evidence="8">
    <location>
        <begin position="59"/>
        <end position="79"/>
    </location>
</feature>
<dbReference type="PANTHER" id="PTHR30003:SF0">
    <property type="entry name" value="GLYCOLATE PERMEASE GLCA-RELATED"/>
    <property type="match status" value="1"/>
</dbReference>
<keyword evidence="3 8" id="KW-0813">Transport</keyword>
<dbReference type="InterPro" id="IPR003804">
    <property type="entry name" value="Lactate_perm"/>
</dbReference>
<gene>
    <name evidence="10" type="ORF">NCCP602_19410</name>
</gene>
<evidence type="ECO:0000256" key="2">
    <source>
        <dbReference type="ARBA" id="ARBA00010100"/>
    </source>
</evidence>
<feature type="region of interest" description="Disordered" evidence="9">
    <location>
        <begin position="317"/>
        <end position="353"/>
    </location>
</feature>
<proteinExistence type="inferred from homology"/>
<feature type="compositionally biased region" description="Low complexity" evidence="9">
    <location>
        <begin position="317"/>
        <end position="327"/>
    </location>
</feature>
<evidence type="ECO:0000256" key="8">
    <source>
        <dbReference type="RuleBase" id="RU365092"/>
    </source>
</evidence>
<feature type="transmembrane region" description="Helical" evidence="8">
    <location>
        <begin position="99"/>
        <end position="129"/>
    </location>
</feature>
<feature type="transmembrane region" description="Helical" evidence="8">
    <location>
        <begin position="257"/>
        <end position="275"/>
    </location>
</feature>
<dbReference type="RefSeq" id="WP_339392813.1">
    <property type="nucleotide sequence ID" value="NZ_BAAAAF010000006.1"/>
</dbReference>
<protein>
    <recommendedName>
        <fullName evidence="8">L-lactate permease</fullName>
    </recommendedName>
</protein>
<evidence type="ECO:0000256" key="3">
    <source>
        <dbReference type="ARBA" id="ARBA00022448"/>
    </source>
</evidence>
<feature type="transmembrane region" description="Helical" evidence="8">
    <location>
        <begin position="141"/>
        <end position="166"/>
    </location>
</feature>
<evidence type="ECO:0000313" key="11">
    <source>
        <dbReference type="Proteomes" id="UP001498238"/>
    </source>
</evidence>
<keyword evidence="7 8" id="KW-0472">Membrane</keyword>
<feature type="transmembrane region" description="Helical" evidence="8">
    <location>
        <begin position="200"/>
        <end position="220"/>
    </location>
</feature>